<evidence type="ECO:0000256" key="1">
    <source>
        <dbReference type="SAM" id="Phobius"/>
    </source>
</evidence>
<proteinExistence type="predicted"/>
<dbReference type="Pfam" id="PF07963">
    <property type="entry name" value="N_methyl"/>
    <property type="match status" value="1"/>
</dbReference>
<keyword evidence="1" id="KW-1133">Transmembrane helix</keyword>
<sequence length="204" mass="23194">MISAVRRTSELRRAGFTLLEMVVVLSISMLIIGGALSKLYFSRDEAKLTDAYQSVEVLAKRARTISTLQQRPYALEFRNKTVSLMPFAEAAMESGDRDDLLDVLSENEGYEDFAYSNEEQIDRPSDQAAVRDAWVAEPEMMIFIKRWAMAEWIPLTPRDRHVWRFDPSGISEPLGLRFEVDGSWVEVVFHPLTAAVAGMDSEIR</sequence>
<dbReference type="Proteomes" id="UP001596472">
    <property type="component" value="Unassembled WGS sequence"/>
</dbReference>
<dbReference type="PROSITE" id="PS00409">
    <property type="entry name" value="PROKAR_NTER_METHYL"/>
    <property type="match status" value="1"/>
</dbReference>
<dbReference type="InterPro" id="IPR012902">
    <property type="entry name" value="N_methyl_site"/>
</dbReference>
<keyword evidence="3" id="KW-1185">Reference proteome</keyword>
<keyword evidence="1" id="KW-0472">Membrane</keyword>
<name>A0ABW2L4V5_9BACT</name>
<organism evidence="2 3">
    <name type="scientific">Haloferula chungangensis</name>
    <dbReference type="NCBI Taxonomy" id="1048331"/>
    <lineage>
        <taxon>Bacteria</taxon>
        <taxon>Pseudomonadati</taxon>
        <taxon>Verrucomicrobiota</taxon>
        <taxon>Verrucomicrobiia</taxon>
        <taxon>Verrucomicrobiales</taxon>
        <taxon>Verrucomicrobiaceae</taxon>
        <taxon>Haloferula</taxon>
    </lineage>
</organism>
<dbReference type="RefSeq" id="WP_379709315.1">
    <property type="nucleotide sequence ID" value="NZ_JBHTBS010000001.1"/>
</dbReference>
<protein>
    <submittedName>
        <fullName evidence="2">Type II secretion system protein</fullName>
    </submittedName>
</protein>
<dbReference type="InterPro" id="IPR045584">
    <property type="entry name" value="Pilin-like"/>
</dbReference>
<gene>
    <name evidence="2" type="ORF">ACFQY0_03950</name>
</gene>
<reference evidence="3" key="1">
    <citation type="journal article" date="2019" name="Int. J. Syst. Evol. Microbiol.">
        <title>The Global Catalogue of Microorganisms (GCM) 10K type strain sequencing project: providing services to taxonomists for standard genome sequencing and annotation.</title>
        <authorList>
            <consortium name="The Broad Institute Genomics Platform"/>
            <consortium name="The Broad Institute Genome Sequencing Center for Infectious Disease"/>
            <person name="Wu L."/>
            <person name="Ma J."/>
        </authorList>
    </citation>
    <scope>NUCLEOTIDE SEQUENCE [LARGE SCALE GENOMIC DNA]</scope>
    <source>
        <strain evidence="3">CGMCC 4.1467</strain>
    </source>
</reference>
<evidence type="ECO:0000313" key="2">
    <source>
        <dbReference type="EMBL" id="MFC7336319.1"/>
    </source>
</evidence>
<evidence type="ECO:0000313" key="3">
    <source>
        <dbReference type="Proteomes" id="UP001596472"/>
    </source>
</evidence>
<keyword evidence="1" id="KW-0812">Transmembrane</keyword>
<feature type="transmembrane region" description="Helical" evidence="1">
    <location>
        <begin position="21"/>
        <end position="41"/>
    </location>
</feature>
<dbReference type="SUPFAM" id="SSF54523">
    <property type="entry name" value="Pili subunits"/>
    <property type="match status" value="1"/>
</dbReference>
<accession>A0ABW2L4V5</accession>
<comment type="caution">
    <text evidence="2">The sequence shown here is derived from an EMBL/GenBank/DDBJ whole genome shotgun (WGS) entry which is preliminary data.</text>
</comment>
<dbReference type="EMBL" id="JBHTBS010000001">
    <property type="protein sequence ID" value="MFC7336319.1"/>
    <property type="molecule type" value="Genomic_DNA"/>
</dbReference>
<dbReference type="NCBIfam" id="TIGR02532">
    <property type="entry name" value="IV_pilin_GFxxxE"/>
    <property type="match status" value="1"/>
</dbReference>